<dbReference type="EMBL" id="JARUPT010000043">
    <property type="protein sequence ID" value="KAK0380300.1"/>
    <property type="molecule type" value="Genomic_DNA"/>
</dbReference>
<accession>A0ABQ9Q921</accession>
<feature type="compositionally biased region" description="Polar residues" evidence="1">
    <location>
        <begin position="8"/>
        <end position="17"/>
    </location>
</feature>
<proteinExistence type="predicted"/>
<organism evidence="2 3">
    <name type="scientific">Colletotrichum limetticola</name>
    <dbReference type="NCBI Taxonomy" id="1209924"/>
    <lineage>
        <taxon>Eukaryota</taxon>
        <taxon>Fungi</taxon>
        <taxon>Dikarya</taxon>
        <taxon>Ascomycota</taxon>
        <taxon>Pezizomycotina</taxon>
        <taxon>Sordariomycetes</taxon>
        <taxon>Hypocreomycetidae</taxon>
        <taxon>Glomerellales</taxon>
        <taxon>Glomerellaceae</taxon>
        <taxon>Colletotrichum</taxon>
        <taxon>Colletotrichum acutatum species complex</taxon>
    </lineage>
</organism>
<evidence type="ECO:0000313" key="2">
    <source>
        <dbReference type="EMBL" id="KAK0380300.1"/>
    </source>
</evidence>
<reference evidence="2" key="1">
    <citation type="submission" date="2023-04" db="EMBL/GenBank/DDBJ databases">
        <title>Colletotrichum limetticola genome sequence.</title>
        <authorList>
            <person name="Baroncelli R."/>
        </authorList>
    </citation>
    <scope>NUCLEOTIDE SEQUENCE</scope>
    <source>
        <strain evidence="2">KLA-Anderson</strain>
    </source>
</reference>
<protein>
    <submittedName>
        <fullName evidence="2">Uncharacterized protein</fullName>
    </submittedName>
</protein>
<evidence type="ECO:0000256" key="1">
    <source>
        <dbReference type="SAM" id="MobiDB-lite"/>
    </source>
</evidence>
<keyword evidence="3" id="KW-1185">Reference proteome</keyword>
<feature type="region of interest" description="Disordered" evidence="1">
    <location>
        <begin position="1"/>
        <end position="24"/>
    </location>
</feature>
<evidence type="ECO:0000313" key="3">
    <source>
        <dbReference type="Proteomes" id="UP001169217"/>
    </source>
</evidence>
<dbReference type="Proteomes" id="UP001169217">
    <property type="component" value="Unassembled WGS sequence"/>
</dbReference>
<comment type="caution">
    <text evidence="2">The sequence shown here is derived from an EMBL/GenBank/DDBJ whole genome shotgun (WGS) entry which is preliminary data.</text>
</comment>
<gene>
    <name evidence="2" type="ORF">CLIM01_02358</name>
</gene>
<sequence length="77" mass="8549">MQKLPAMVSTSTNSERTVANRHYQDSHHSMVEPLVDGLHAPLHSLIPFVYDRLAGASSYLVDDNGHLTLPRHMAILS</sequence>
<name>A0ABQ9Q921_9PEZI</name>